<gene>
    <name evidence="1" type="ORF">N7460_008729</name>
</gene>
<organism evidence="1 2">
    <name type="scientific">Penicillium canescens</name>
    <dbReference type="NCBI Taxonomy" id="5083"/>
    <lineage>
        <taxon>Eukaryota</taxon>
        <taxon>Fungi</taxon>
        <taxon>Dikarya</taxon>
        <taxon>Ascomycota</taxon>
        <taxon>Pezizomycotina</taxon>
        <taxon>Eurotiomycetes</taxon>
        <taxon>Eurotiomycetidae</taxon>
        <taxon>Eurotiales</taxon>
        <taxon>Aspergillaceae</taxon>
        <taxon>Penicillium</taxon>
    </lineage>
</organism>
<proteinExistence type="predicted"/>
<protein>
    <submittedName>
        <fullName evidence="1">Uncharacterized protein</fullName>
    </submittedName>
</protein>
<evidence type="ECO:0000313" key="2">
    <source>
        <dbReference type="Proteomes" id="UP001219568"/>
    </source>
</evidence>
<evidence type="ECO:0000313" key="1">
    <source>
        <dbReference type="EMBL" id="KAJ6034554.1"/>
    </source>
</evidence>
<sequence>MPMGMLIQDGQNIWETDQWDQLSCWVNVKFDQDDYSWSDEQLFDIVIGRIRSGKASISSEALHHKKSCCLSLRVPMSSYDTGESIAFAAMQFAKGYQEQCRIGKTRLDRIYLFRWLNEQR</sequence>
<name>A0AAD6N5W3_PENCN</name>
<accession>A0AAD6N5W3</accession>
<reference evidence="1" key="2">
    <citation type="submission" date="2023-01" db="EMBL/GenBank/DDBJ databases">
        <authorList>
            <person name="Petersen C."/>
        </authorList>
    </citation>
    <scope>NUCLEOTIDE SEQUENCE</scope>
    <source>
        <strain evidence="1">IBT 15450</strain>
    </source>
</reference>
<comment type="caution">
    <text evidence="1">The sequence shown here is derived from an EMBL/GenBank/DDBJ whole genome shotgun (WGS) entry which is preliminary data.</text>
</comment>
<reference evidence="1" key="1">
    <citation type="journal article" date="2023" name="IMA Fungus">
        <title>Comparative genomic study of the Penicillium genus elucidates a diverse pangenome and 15 lateral gene transfer events.</title>
        <authorList>
            <person name="Petersen C."/>
            <person name="Sorensen T."/>
            <person name="Nielsen M.R."/>
            <person name="Sondergaard T.E."/>
            <person name="Sorensen J.L."/>
            <person name="Fitzpatrick D.A."/>
            <person name="Frisvad J.C."/>
            <person name="Nielsen K.L."/>
        </authorList>
    </citation>
    <scope>NUCLEOTIDE SEQUENCE</scope>
    <source>
        <strain evidence="1">IBT 15450</strain>
    </source>
</reference>
<dbReference type="AlphaFoldDB" id="A0AAD6N5W3"/>
<dbReference type="Proteomes" id="UP001219568">
    <property type="component" value="Unassembled WGS sequence"/>
</dbReference>
<dbReference type="EMBL" id="JAQJZL010000010">
    <property type="protein sequence ID" value="KAJ6034554.1"/>
    <property type="molecule type" value="Genomic_DNA"/>
</dbReference>
<keyword evidence="2" id="KW-1185">Reference proteome</keyword>